<dbReference type="GO" id="GO:0016787">
    <property type="term" value="F:hydrolase activity"/>
    <property type="evidence" value="ECO:0007669"/>
    <property type="project" value="UniProtKB-KW"/>
</dbReference>
<evidence type="ECO:0000313" key="2">
    <source>
        <dbReference type="EMBL" id="OKA11157.1"/>
    </source>
</evidence>
<dbReference type="InterPro" id="IPR029058">
    <property type="entry name" value="AB_hydrolase_fold"/>
</dbReference>
<keyword evidence="2" id="KW-0378">Hydrolase</keyword>
<proteinExistence type="predicted"/>
<dbReference type="EMBL" id="LQCI01000005">
    <property type="protein sequence ID" value="KZB86778.1"/>
    <property type="molecule type" value="Genomic_DNA"/>
</dbReference>
<protein>
    <submittedName>
        <fullName evidence="2">Alpha/beta hydrolase</fullName>
    </submittedName>
    <submittedName>
        <fullName evidence="1">Thioesterase</fullName>
    </submittedName>
</protein>
<dbReference type="Proteomes" id="UP000186883">
    <property type="component" value="Unassembled WGS sequence"/>
</dbReference>
<accession>A0A154MR48</accession>
<gene>
    <name evidence="2" type="ORF">ATP06_0201320</name>
    <name evidence="1" type="ORF">AVL48_25640</name>
</gene>
<comment type="caution">
    <text evidence="1">The sequence shown here is derived from an EMBL/GenBank/DDBJ whole genome shotgun (WGS) entry which is preliminary data.</text>
</comment>
<name>A0A154MR48_9PSEU</name>
<evidence type="ECO:0000313" key="3">
    <source>
        <dbReference type="Proteomes" id="UP000076321"/>
    </source>
</evidence>
<dbReference type="Proteomes" id="UP000076321">
    <property type="component" value="Unassembled WGS sequence"/>
</dbReference>
<dbReference type="SUPFAM" id="SSF53474">
    <property type="entry name" value="alpha/beta-Hydrolases"/>
    <property type="match status" value="1"/>
</dbReference>
<dbReference type="AlphaFoldDB" id="A0A154MR48"/>
<keyword evidence="4" id="KW-1185">Reference proteome</keyword>
<reference evidence="2 4" key="2">
    <citation type="submission" date="2016-11" db="EMBL/GenBank/DDBJ databases">
        <title>Genome sequencing of Amycolatopsis regifaucium.</title>
        <authorList>
            <person name="Mayilraj S."/>
            <person name="Kaur N."/>
        </authorList>
    </citation>
    <scope>NUCLEOTIDE SEQUENCE [LARGE SCALE GENOMIC DNA]</scope>
    <source>
        <strain evidence="2 4">GY080</strain>
    </source>
</reference>
<evidence type="ECO:0000313" key="4">
    <source>
        <dbReference type="Proteomes" id="UP000186883"/>
    </source>
</evidence>
<organism evidence="1 3">
    <name type="scientific">Amycolatopsis regifaucium</name>
    <dbReference type="NCBI Taxonomy" id="546365"/>
    <lineage>
        <taxon>Bacteria</taxon>
        <taxon>Bacillati</taxon>
        <taxon>Actinomycetota</taxon>
        <taxon>Actinomycetes</taxon>
        <taxon>Pseudonocardiales</taxon>
        <taxon>Pseudonocardiaceae</taxon>
        <taxon>Amycolatopsis</taxon>
    </lineage>
</organism>
<dbReference type="EMBL" id="LOBU02000002">
    <property type="protein sequence ID" value="OKA11157.1"/>
    <property type="molecule type" value="Genomic_DNA"/>
</dbReference>
<sequence length="232" mass="23713">MPPTTAVVLPGTGSDEVFVRAVFSGPLRALGIRLLAPPPPPGDRLADGYLEELDRLADAHGPLLVGGISFGAHLAAEWAARDSGRCTGLLAALPAWNGPAGQAPASLAARLSADLVAENGVDGALAKSADGVPEWLSAELGRAWRRHGDGLAASLRTAASRAAPELDDLKGLDVPAGIGACVDDPIHPVAVARAWAEALPRAEVGESTLTALGADRESLGRATVLAWLRACR</sequence>
<evidence type="ECO:0000313" key="1">
    <source>
        <dbReference type="EMBL" id="KZB86778.1"/>
    </source>
</evidence>
<dbReference type="Gene3D" id="3.40.50.1820">
    <property type="entry name" value="alpha/beta hydrolase"/>
    <property type="match status" value="1"/>
</dbReference>
<reference evidence="1 3" key="1">
    <citation type="submission" date="2015-12" db="EMBL/GenBank/DDBJ databases">
        <title>Amycolatopsis regifaucium genome sequencing and assembly.</title>
        <authorList>
            <person name="Mayilraj S."/>
        </authorList>
    </citation>
    <scope>NUCLEOTIDE SEQUENCE [LARGE SCALE GENOMIC DNA]</scope>
    <source>
        <strain evidence="1 3">GY080</strain>
    </source>
</reference>